<dbReference type="AlphaFoldDB" id="A0A9J6F5Q4"/>
<evidence type="ECO:0000259" key="5">
    <source>
        <dbReference type="Pfam" id="PF08366"/>
    </source>
</evidence>
<reference evidence="6" key="1">
    <citation type="journal article" date="2020" name="Cell">
        <title>Large-Scale Comparative Analyses of Tick Genomes Elucidate Their Genetic Diversity and Vector Capacities.</title>
        <authorList>
            <consortium name="Tick Genome and Microbiome Consortium (TIGMIC)"/>
            <person name="Jia N."/>
            <person name="Wang J."/>
            <person name="Shi W."/>
            <person name="Du L."/>
            <person name="Sun Y."/>
            <person name="Zhan W."/>
            <person name="Jiang J.F."/>
            <person name="Wang Q."/>
            <person name="Zhang B."/>
            <person name="Ji P."/>
            <person name="Bell-Sakyi L."/>
            <person name="Cui X.M."/>
            <person name="Yuan T.T."/>
            <person name="Jiang B.G."/>
            <person name="Yang W.F."/>
            <person name="Lam T.T."/>
            <person name="Chang Q.C."/>
            <person name="Ding S.J."/>
            <person name="Wang X.J."/>
            <person name="Zhu J.G."/>
            <person name="Ruan X.D."/>
            <person name="Zhao L."/>
            <person name="Wei J.T."/>
            <person name="Ye R.Z."/>
            <person name="Que T.C."/>
            <person name="Du C.H."/>
            <person name="Zhou Y.H."/>
            <person name="Cheng J.X."/>
            <person name="Dai P.F."/>
            <person name="Guo W.B."/>
            <person name="Han X.H."/>
            <person name="Huang E.J."/>
            <person name="Li L.F."/>
            <person name="Wei W."/>
            <person name="Gao Y.C."/>
            <person name="Liu J.Z."/>
            <person name="Shao H.Z."/>
            <person name="Wang X."/>
            <person name="Wang C.C."/>
            <person name="Yang T.C."/>
            <person name="Huo Q.B."/>
            <person name="Li W."/>
            <person name="Chen H.Y."/>
            <person name="Chen S.E."/>
            <person name="Zhou L.G."/>
            <person name="Ni X.B."/>
            <person name="Tian J.H."/>
            <person name="Sheng Y."/>
            <person name="Liu T."/>
            <person name="Pan Y.S."/>
            <person name="Xia L.Y."/>
            <person name="Li J."/>
            <person name="Zhao F."/>
            <person name="Cao W.C."/>
        </authorList>
    </citation>
    <scope>NUCLEOTIDE SEQUENCE</scope>
    <source>
        <strain evidence="6">Rmic-2018</strain>
    </source>
</reference>
<dbReference type="PRINTS" id="PR00962">
    <property type="entry name" value="LETHAL2GIANT"/>
</dbReference>
<dbReference type="Gene3D" id="2.130.10.10">
    <property type="entry name" value="YVTN repeat-like/Quinoprotein amine dehydrogenase"/>
    <property type="match status" value="2"/>
</dbReference>
<dbReference type="GO" id="GO:0006887">
    <property type="term" value="P:exocytosis"/>
    <property type="evidence" value="ECO:0007669"/>
    <property type="project" value="UniProtKB-KW"/>
</dbReference>
<proteinExistence type="inferred from homology"/>
<dbReference type="GO" id="GO:0045159">
    <property type="term" value="F:myosin II binding"/>
    <property type="evidence" value="ECO:0007669"/>
    <property type="project" value="TreeGrafter"/>
</dbReference>
<evidence type="ECO:0000256" key="3">
    <source>
        <dbReference type="ARBA" id="ARBA00022574"/>
    </source>
</evidence>
<dbReference type="Pfam" id="PF08366">
    <property type="entry name" value="LLGL"/>
    <property type="match status" value="1"/>
</dbReference>
<dbReference type="SUPFAM" id="SSF50978">
    <property type="entry name" value="WD40 repeat-like"/>
    <property type="match status" value="1"/>
</dbReference>
<dbReference type="Proteomes" id="UP000821866">
    <property type="component" value="Chromosome 1"/>
</dbReference>
<dbReference type="EMBL" id="JABSTU010000001">
    <property type="protein sequence ID" value="KAH8042003.1"/>
    <property type="molecule type" value="Genomic_DNA"/>
</dbReference>
<dbReference type="InterPro" id="IPR015943">
    <property type="entry name" value="WD40/YVTN_repeat-like_dom_sf"/>
</dbReference>
<dbReference type="GO" id="GO:0030866">
    <property type="term" value="P:cortical actin cytoskeleton organization"/>
    <property type="evidence" value="ECO:0007669"/>
    <property type="project" value="TreeGrafter"/>
</dbReference>
<sequence length="317" mass="35733">MLKFITKKSQHVSAERLKVQRELFAFNKKCYDFDIPVASYGAPGVEYVVEHDASSPVIELHFVPKQGRLITLLENNTLHLWEINMKGGEDSVLEHVESYTVDSKLRIFTCSVQSSGDYLYLGTEGGNVHMLDIKSFQMADAVIYQDLVTQNVPEDYKINPGGVEAIAEHPLDPNKMVIGYSRGLMVLWDNETLNAEQTYICNKDLHSVSWHGSGTKFMSAHNDCSYFVWSVNSAKAIESMEQCYGPYPCKAINKILWKRTTGKYDFVIFSGGMPRANYGDRHTVSVKHGETSKVLDLTSKVVDFFTVDKEADDPGEF</sequence>
<dbReference type="PANTHER" id="PTHR10241">
    <property type="entry name" value="LETHAL 2 GIANT LARVAE PROTEIN"/>
    <property type="match status" value="1"/>
</dbReference>
<dbReference type="GO" id="GO:0008593">
    <property type="term" value="P:regulation of Notch signaling pathway"/>
    <property type="evidence" value="ECO:0007669"/>
    <property type="project" value="TreeGrafter"/>
</dbReference>
<protein>
    <recommendedName>
        <fullName evidence="5">Lethal giant larvae homologue 2 domain-containing protein</fullName>
    </recommendedName>
</protein>
<dbReference type="GO" id="GO:0006893">
    <property type="term" value="P:Golgi to plasma membrane transport"/>
    <property type="evidence" value="ECO:0007669"/>
    <property type="project" value="TreeGrafter"/>
</dbReference>
<keyword evidence="3" id="KW-0853">WD repeat</keyword>
<keyword evidence="2" id="KW-0268">Exocytosis</keyword>
<dbReference type="SMART" id="SM00320">
    <property type="entry name" value="WD40"/>
    <property type="match status" value="4"/>
</dbReference>
<organism evidence="6 7">
    <name type="scientific">Rhipicephalus microplus</name>
    <name type="common">Cattle tick</name>
    <name type="synonym">Boophilus microplus</name>
    <dbReference type="NCBI Taxonomy" id="6941"/>
    <lineage>
        <taxon>Eukaryota</taxon>
        <taxon>Metazoa</taxon>
        <taxon>Ecdysozoa</taxon>
        <taxon>Arthropoda</taxon>
        <taxon>Chelicerata</taxon>
        <taxon>Arachnida</taxon>
        <taxon>Acari</taxon>
        <taxon>Parasitiformes</taxon>
        <taxon>Ixodida</taxon>
        <taxon>Ixodoidea</taxon>
        <taxon>Ixodidae</taxon>
        <taxon>Rhipicephalinae</taxon>
        <taxon>Rhipicephalus</taxon>
        <taxon>Boophilus</taxon>
    </lineage>
</organism>
<evidence type="ECO:0000256" key="4">
    <source>
        <dbReference type="ARBA" id="ARBA00022737"/>
    </source>
</evidence>
<dbReference type="GO" id="GO:0030864">
    <property type="term" value="C:cortical actin cytoskeleton"/>
    <property type="evidence" value="ECO:0007669"/>
    <property type="project" value="TreeGrafter"/>
</dbReference>
<comment type="caution">
    <text evidence="6">The sequence shown here is derived from an EMBL/GenBank/DDBJ whole genome shotgun (WGS) entry which is preliminary data.</text>
</comment>
<dbReference type="GO" id="GO:0019905">
    <property type="term" value="F:syntaxin binding"/>
    <property type="evidence" value="ECO:0007669"/>
    <property type="project" value="TreeGrafter"/>
</dbReference>
<dbReference type="PANTHER" id="PTHR10241:SF29">
    <property type="entry name" value="LETHAL(2) GIANT LARVAE PROTEIN"/>
    <property type="match status" value="1"/>
</dbReference>
<dbReference type="VEuPathDB" id="VectorBase:LOC119175896"/>
<evidence type="ECO:0000313" key="7">
    <source>
        <dbReference type="Proteomes" id="UP000821866"/>
    </source>
</evidence>
<dbReference type="GO" id="GO:0032878">
    <property type="term" value="P:regulation of establishment or maintenance of cell polarity"/>
    <property type="evidence" value="ECO:0007669"/>
    <property type="project" value="TreeGrafter"/>
</dbReference>
<dbReference type="GO" id="GO:0005886">
    <property type="term" value="C:plasma membrane"/>
    <property type="evidence" value="ECO:0007669"/>
    <property type="project" value="TreeGrafter"/>
</dbReference>
<evidence type="ECO:0000313" key="6">
    <source>
        <dbReference type="EMBL" id="KAH8042003.1"/>
    </source>
</evidence>
<reference evidence="6" key="2">
    <citation type="submission" date="2021-09" db="EMBL/GenBank/DDBJ databases">
        <authorList>
            <person name="Jia N."/>
            <person name="Wang J."/>
            <person name="Shi W."/>
            <person name="Du L."/>
            <person name="Sun Y."/>
            <person name="Zhan W."/>
            <person name="Jiang J."/>
            <person name="Wang Q."/>
            <person name="Zhang B."/>
            <person name="Ji P."/>
            <person name="Sakyi L.B."/>
            <person name="Cui X."/>
            <person name="Yuan T."/>
            <person name="Jiang B."/>
            <person name="Yang W."/>
            <person name="Lam T.T.-Y."/>
            <person name="Chang Q."/>
            <person name="Ding S."/>
            <person name="Wang X."/>
            <person name="Zhu J."/>
            <person name="Ruan X."/>
            <person name="Zhao L."/>
            <person name="Wei J."/>
            <person name="Que T."/>
            <person name="Du C."/>
            <person name="Cheng J."/>
            <person name="Dai P."/>
            <person name="Han X."/>
            <person name="Huang E."/>
            <person name="Gao Y."/>
            <person name="Liu J."/>
            <person name="Shao H."/>
            <person name="Ye R."/>
            <person name="Li L."/>
            <person name="Wei W."/>
            <person name="Wang X."/>
            <person name="Wang C."/>
            <person name="Huo Q."/>
            <person name="Li W."/>
            <person name="Guo W."/>
            <person name="Chen H."/>
            <person name="Chen S."/>
            <person name="Zhou L."/>
            <person name="Zhou L."/>
            <person name="Ni X."/>
            <person name="Tian J."/>
            <person name="Zhou Y."/>
            <person name="Sheng Y."/>
            <person name="Liu T."/>
            <person name="Pan Y."/>
            <person name="Xia L."/>
            <person name="Li J."/>
            <person name="Zhao F."/>
            <person name="Cao W."/>
        </authorList>
    </citation>
    <scope>NUCLEOTIDE SEQUENCE</scope>
    <source>
        <strain evidence="6">Rmic-2018</strain>
        <tissue evidence="6">Larvae</tissue>
    </source>
</reference>
<dbReference type="InterPro" id="IPR001680">
    <property type="entry name" value="WD40_rpt"/>
</dbReference>
<dbReference type="InterPro" id="IPR000664">
    <property type="entry name" value="Lethal2_giant"/>
</dbReference>
<dbReference type="InterPro" id="IPR036322">
    <property type="entry name" value="WD40_repeat_dom_sf"/>
</dbReference>
<dbReference type="InterPro" id="IPR013577">
    <property type="entry name" value="LLGL2"/>
</dbReference>
<evidence type="ECO:0000256" key="2">
    <source>
        <dbReference type="ARBA" id="ARBA00022483"/>
    </source>
</evidence>
<name>A0A9J6F5Q4_RHIMP</name>
<dbReference type="GO" id="GO:0051294">
    <property type="term" value="P:establishment of spindle orientation"/>
    <property type="evidence" value="ECO:0007669"/>
    <property type="project" value="TreeGrafter"/>
</dbReference>
<keyword evidence="4" id="KW-0677">Repeat</keyword>
<dbReference type="GO" id="GO:0005096">
    <property type="term" value="F:GTPase activator activity"/>
    <property type="evidence" value="ECO:0007669"/>
    <property type="project" value="TreeGrafter"/>
</dbReference>
<comment type="similarity">
    <text evidence="1">Belongs to the WD repeat L(2)GL family.</text>
</comment>
<accession>A0A9J6F5Q4</accession>
<keyword evidence="7" id="KW-1185">Reference proteome</keyword>
<evidence type="ECO:0000256" key="1">
    <source>
        <dbReference type="ARBA" id="ARBA00008070"/>
    </source>
</evidence>
<feature type="domain" description="Lethal giant larvae homologue 2" evidence="5">
    <location>
        <begin position="243"/>
        <end position="312"/>
    </location>
</feature>
<gene>
    <name evidence="6" type="ORF">HPB51_019744</name>
</gene>